<feature type="compositionally biased region" description="Basic and acidic residues" evidence="1">
    <location>
        <begin position="1"/>
        <end position="17"/>
    </location>
</feature>
<accession>A0ABN8MWV4</accession>
<proteinExistence type="predicted"/>
<name>A0ABN8MWV4_9CNID</name>
<dbReference type="Proteomes" id="UP001159405">
    <property type="component" value="Unassembled WGS sequence"/>
</dbReference>
<comment type="caution">
    <text evidence="2">The sequence shown here is derived from an EMBL/GenBank/DDBJ whole genome shotgun (WGS) entry which is preliminary data.</text>
</comment>
<feature type="region of interest" description="Disordered" evidence="1">
    <location>
        <begin position="1"/>
        <end position="21"/>
    </location>
</feature>
<evidence type="ECO:0000313" key="3">
    <source>
        <dbReference type="Proteomes" id="UP001159405"/>
    </source>
</evidence>
<gene>
    <name evidence="2" type="ORF">PLOB_00039331</name>
</gene>
<keyword evidence="3" id="KW-1185">Reference proteome</keyword>
<organism evidence="2 3">
    <name type="scientific">Porites lobata</name>
    <dbReference type="NCBI Taxonomy" id="104759"/>
    <lineage>
        <taxon>Eukaryota</taxon>
        <taxon>Metazoa</taxon>
        <taxon>Cnidaria</taxon>
        <taxon>Anthozoa</taxon>
        <taxon>Hexacorallia</taxon>
        <taxon>Scleractinia</taxon>
        <taxon>Fungiina</taxon>
        <taxon>Poritidae</taxon>
        <taxon>Porites</taxon>
    </lineage>
</organism>
<dbReference type="EMBL" id="CALNXK010000006">
    <property type="protein sequence ID" value="CAH3037818.1"/>
    <property type="molecule type" value="Genomic_DNA"/>
</dbReference>
<evidence type="ECO:0000256" key="1">
    <source>
        <dbReference type="SAM" id="MobiDB-lite"/>
    </source>
</evidence>
<sequence>MTVEEPPVKSEPSEKPVKTKLKQYRQKLMTIKARIRYREQAIKNFRKHLKNSTFPQRMKSIKPYPKMSSPEAQKIVNAACDQEEQKKLTEDQDSNQALLVQRQGDRQQLKKTQKAKKSTMAQFQQELTELQSKYAQLCTKLETPSE</sequence>
<feature type="region of interest" description="Disordered" evidence="1">
    <location>
        <begin position="83"/>
        <end position="117"/>
    </location>
</feature>
<reference evidence="2 3" key="1">
    <citation type="submission" date="2022-05" db="EMBL/GenBank/DDBJ databases">
        <authorList>
            <consortium name="Genoscope - CEA"/>
            <person name="William W."/>
        </authorList>
    </citation>
    <scope>NUCLEOTIDE SEQUENCE [LARGE SCALE GENOMIC DNA]</scope>
</reference>
<evidence type="ECO:0000313" key="2">
    <source>
        <dbReference type="EMBL" id="CAH3037818.1"/>
    </source>
</evidence>
<protein>
    <submittedName>
        <fullName evidence="2">Uncharacterized protein</fullName>
    </submittedName>
</protein>